<gene>
    <name evidence="2" type="ORF">ACFP81_02920</name>
</gene>
<organism evidence="2 3">
    <name type="scientific">Deinococcus lacus</name>
    <dbReference type="NCBI Taxonomy" id="392561"/>
    <lineage>
        <taxon>Bacteria</taxon>
        <taxon>Thermotogati</taxon>
        <taxon>Deinococcota</taxon>
        <taxon>Deinococci</taxon>
        <taxon>Deinococcales</taxon>
        <taxon>Deinococcaceae</taxon>
        <taxon>Deinococcus</taxon>
    </lineage>
</organism>
<proteinExistence type="predicted"/>
<dbReference type="RefSeq" id="WP_380082092.1">
    <property type="nucleotide sequence ID" value="NZ_JBHSWD010000001.1"/>
</dbReference>
<feature type="compositionally biased region" description="Low complexity" evidence="1">
    <location>
        <begin position="45"/>
        <end position="55"/>
    </location>
</feature>
<evidence type="ECO:0000313" key="3">
    <source>
        <dbReference type="Proteomes" id="UP001596297"/>
    </source>
</evidence>
<feature type="region of interest" description="Disordered" evidence="1">
    <location>
        <begin position="33"/>
        <end position="63"/>
    </location>
</feature>
<reference evidence="3" key="1">
    <citation type="journal article" date="2019" name="Int. J. Syst. Evol. Microbiol.">
        <title>The Global Catalogue of Microorganisms (GCM) 10K type strain sequencing project: providing services to taxonomists for standard genome sequencing and annotation.</title>
        <authorList>
            <consortium name="The Broad Institute Genomics Platform"/>
            <consortium name="The Broad Institute Genome Sequencing Center for Infectious Disease"/>
            <person name="Wu L."/>
            <person name="Ma J."/>
        </authorList>
    </citation>
    <scope>NUCLEOTIDE SEQUENCE [LARGE SCALE GENOMIC DNA]</scope>
    <source>
        <strain evidence="3">CGMCC 1.15772</strain>
    </source>
</reference>
<evidence type="ECO:0000256" key="1">
    <source>
        <dbReference type="SAM" id="MobiDB-lite"/>
    </source>
</evidence>
<dbReference type="Proteomes" id="UP001596297">
    <property type="component" value="Unassembled WGS sequence"/>
</dbReference>
<protein>
    <submittedName>
        <fullName evidence="2">Uncharacterized protein</fullName>
    </submittedName>
</protein>
<name>A0ABW1YC55_9DEIO</name>
<comment type="caution">
    <text evidence="2">The sequence shown here is derived from an EMBL/GenBank/DDBJ whole genome shotgun (WGS) entry which is preliminary data.</text>
</comment>
<keyword evidence="3" id="KW-1185">Reference proteome</keyword>
<accession>A0ABW1YC55</accession>
<sequence>MYAFMQHGADQLYTMPNTYRAFAWINAAVDEVIGPQRPPPEPPGKAKTPPGQVAPASPPPPAP</sequence>
<evidence type="ECO:0000313" key="2">
    <source>
        <dbReference type="EMBL" id="MFC6591085.1"/>
    </source>
</evidence>
<dbReference type="EMBL" id="JBHSWD010000001">
    <property type="protein sequence ID" value="MFC6591085.1"/>
    <property type="molecule type" value="Genomic_DNA"/>
</dbReference>